<evidence type="ECO:0000313" key="1">
    <source>
        <dbReference type="EMBL" id="MCS0657407.1"/>
    </source>
</evidence>
<dbReference type="Gene3D" id="2.40.30.160">
    <property type="match status" value="1"/>
</dbReference>
<keyword evidence="2" id="KW-1185">Reference proteome</keyword>
<dbReference type="EMBL" id="JANUGU010000001">
    <property type="protein sequence ID" value="MCS0657407.1"/>
    <property type="molecule type" value="Genomic_DNA"/>
</dbReference>
<comment type="caution">
    <text evidence="1">The sequence shown here is derived from an EMBL/GenBank/DDBJ whole genome shotgun (WGS) entry which is preliminary data.</text>
</comment>
<sequence length="352" mass="37316">MSNWTDYLASHGARFHIDEASQVEDFGKALTTSELAAGFVAPVTDLGLIAVTGDDAASFLHGQLTNDVEHLGTGEARLAGYCTPKGRLLGTFLMWRDQDAIYLQLPRELQAQLQKRLTMYVLRAKAKLNDATGAPANEALLGIGGAKSEAALRQHVPDLPAAPYQVARSEAGTVIRLADAFGAPRFLWLTSAAKASAALPSLRESLAFGGNQAWYLSSVHAGVPQVTARTLEQFVPQMVNLELIGGVNFKKGCYPGQEIVARSQYLGKLKRRTALATIDNAAALAGQEVFSAADPEQPCGMIVNAAVNGAGGADALVEMKLASLDEEVHLGSATGARLQFLPMPYALDALDV</sequence>
<dbReference type="NCBIfam" id="TIGR03317">
    <property type="entry name" value="ygfZ_signature"/>
    <property type="match status" value="1"/>
</dbReference>
<name>A0ABT2CTV3_9BURK</name>
<accession>A0ABT2CTV3</accession>
<dbReference type="PIRSF" id="PIRSF006487">
    <property type="entry name" value="GcvT"/>
    <property type="match status" value="1"/>
</dbReference>
<organism evidence="1 2">
    <name type="scientific">Massilia terrae</name>
    <dbReference type="NCBI Taxonomy" id="1811224"/>
    <lineage>
        <taxon>Bacteria</taxon>
        <taxon>Pseudomonadati</taxon>
        <taxon>Pseudomonadota</taxon>
        <taxon>Betaproteobacteria</taxon>
        <taxon>Burkholderiales</taxon>
        <taxon>Oxalobacteraceae</taxon>
        <taxon>Telluria group</taxon>
        <taxon>Massilia</taxon>
    </lineage>
</organism>
<dbReference type="Gene3D" id="3.30.70.1400">
    <property type="entry name" value="Aminomethyltransferase beta-barrel domains"/>
    <property type="match status" value="1"/>
</dbReference>
<dbReference type="SUPFAM" id="SSF103025">
    <property type="entry name" value="Folate-binding domain"/>
    <property type="match status" value="1"/>
</dbReference>
<protein>
    <submittedName>
        <fullName evidence="1">Folate-binding protein</fullName>
    </submittedName>
</protein>
<dbReference type="Gene3D" id="3.30.70.1630">
    <property type="match status" value="1"/>
</dbReference>
<dbReference type="PANTHER" id="PTHR22602:SF0">
    <property type="entry name" value="TRANSFERASE CAF17, MITOCHONDRIAL-RELATED"/>
    <property type="match status" value="1"/>
</dbReference>
<dbReference type="InterPro" id="IPR017703">
    <property type="entry name" value="YgfZ/GCV_T_CS"/>
</dbReference>
<dbReference type="Proteomes" id="UP001204621">
    <property type="component" value="Unassembled WGS sequence"/>
</dbReference>
<dbReference type="PANTHER" id="PTHR22602">
    <property type="entry name" value="TRANSFERASE CAF17, MITOCHONDRIAL-RELATED"/>
    <property type="match status" value="1"/>
</dbReference>
<reference evidence="1 2" key="1">
    <citation type="submission" date="2022-08" db="EMBL/GenBank/DDBJ databases">
        <title>Reclassification of Massilia species as members of the genera Telluria, Duganella, Pseudoduganella, Mokoshia gen. nov. and Zemynaea gen. nov. using orthogonal and non-orthogonal genome-based approaches.</title>
        <authorList>
            <person name="Bowman J.P."/>
        </authorList>
    </citation>
    <scope>NUCLEOTIDE SEQUENCE [LARGE SCALE GENOMIC DNA]</scope>
    <source>
        <strain evidence="1 2">JCM 31606</strain>
    </source>
</reference>
<dbReference type="InterPro" id="IPR045179">
    <property type="entry name" value="YgfZ/GcvT"/>
</dbReference>
<gene>
    <name evidence="1" type="ORF">NX778_04940</name>
</gene>
<proteinExistence type="predicted"/>
<dbReference type="RefSeq" id="WP_258810551.1">
    <property type="nucleotide sequence ID" value="NZ_JANUGU010000001.1"/>
</dbReference>
<evidence type="ECO:0000313" key="2">
    <source>
        <dbReference type="Proteomes" id="UP001204621"/>
    </source>
</evidence>